<dbReference type="PANTHER" id="PTHR30482:SF10">
    <property type="entry name" value="HIGH-AFFINITY BRANCHED-CHAIN AMINO ACID TRANSPORT PROTEIN BRAE"/>
    <property type="match status" value="1"/>
</dbReference>
<reference evidence="8" key="1">
    <citation type="submission" date="2016-10" db="EMBL/GenBank/DDBJ databases">
        <authorList>
            <person name="Wibberg D."/>
        </authorList>
    </citation>
    <scope>NUCLEOTIDE SEQUENCE [LARGE SCALE GENOMIC DNA]</scope>
</reference>
<keyword evidence="2" id="KW-1003">Cell membrane</keyword>
<feature type="transmembrane region" description="Helical" evidence="6">
    <location>
        <begin position="84"/>
        <end position="103"/>
    </location>
</feature>
<feature type="transmembrane region" description="Helical" evidence="6">
    <location>
        <begin position="193"/>
        <end position="213"/>
    </location>
</feature>
<evidence type="ECO:0000313" key="8">
    <source>
        <dbReference type="Proteomes" id="UP000187891"/>
    </source>
</evidence>
<proteinExistence type="predicted"/>
<dbReference type="PANTHER" id="PTHR30482">
    <property type="entry name" value="HIGH-AFFINITY BRANCHED-CHAIN AMINO ACID TRANSPORT SYSTEM PERMEASE"/>
    <property type="match status" value="1"/>
</dbReference>
<feature type="transmembrane region" description="Helical" evidence="6">
    <location>
        <begin position="6"/>
        <end position="24"/>
    </location>
</feature>
<comment type="subcellular location">
    <subcellularLocation>
        <location evidence="1">Cell membrane</location>
        <topology evidence="1">Multi-pass membrane protein</topology>
    </subcellularLocation>
</comment>
<dbReference type="CDD" id="cd06581">
    <property type="entry name" value="TM_PBP1_LivM_like"/>
    <property type="match status" value="1"/>
</dbReference>
<keyword evidence="3 6" id="KW-0812">Transmembrane</keyword>
<feature type="transmembrane region" description="Helical" evidence="6">
    <location>
        <begin position="55"/>
        <end position="77"/>
    </location>
</feature>
<dbReference type="Proteomes" id="UP000187891">
    <property type="component" value="Unassembled WGS sequence"/>
</dbReference>
<dbReference type="Pfam" id="PF02653">
    <property type="entry name" value="BPD_transp_2"/>
    <property type="match status" value="1"/>
</dbReference>
<dbReference type="InterPro" id="IPR001851">
    <property type="entry name" value="ABC_transp_permease"/>
</dbReference>
<gene>
    <name evidence="7" type="ORF">DSM25559_2523</name>
</gene>
<organism evidence="7 8">
    <name type="scientific">Agrobacterium rosae</name>
    <dbReference type="NCBI Taxonomy" id="1972867"/>
    <lineage>
        <taxon>Bacteria</taxon>
        <taxon>Pseudomonadati</taxon>
        <taxon>Pseudomonadota</taxon>
        <taxon>Alphaproteobacteria</taxon>
        <taxon>Hyphomicrobiales</taxon>
        <taxon>Rhizobiaceae</taxon>
        <taxon>Rhizobium/Agrobacterium group</taxon>
        <taxon>Agrobacterium</taxon>
    </lineage>
</organism>
<dbReference type="InterPro" id="IPR043428">
    <property type="entry name" value="LivM-like"/>
</dbReference>
<dbReference type="EMBL" id="FMUE01000005">
    <property type="protein sequence ID" value="SCX24306.1"/>
    <property type="molecule type" value="Genomic_DNA"/>
</dbReference>
<feature type="transmembrane region" description="Helical" evidence="6">
    <location>
        <begin position="31"/>
        <end position="49"/>
    </location>
</feature>
<evidence type="ECO:0000313" key="7">
    <source>
        <dbReference type="EMBL" id="SCX24306.1"/>
    </source>
</evidence>
<dbReference type="GO" id="GO:0005886">
    <property type="term" value="C:plasma membrane"/>
    <property type="evidence" value="ECO:0007669"/>
    <property type="project" value="UniProtKB-SubCell"/>
</dbReference>
<evidence type="ECO:0000256" key="3">
    <source>
        <dbReference type="ARBA" id="ARBA00022692"/>
    </source>
</evidence>
<dbReference type="AlphaFoldDB" id="A0A1R3TXT0"/>
<dbReference type="GO" id="GO:0015658">
    <property type="term" value="F:branched-chain amino acid transmembrane transporter activity"/>
    <property type="evidence" value="ECO:0007669"/>
    <property type="project" value="InterPro"/>
</dbReference>
<protein>
    <submittedName>
        <fullName evidence="7">Leucine/isoleucine/valine transporter permease subunit</fullName>
    </submittedName>
</protein>
<keyword evidence="5 6" id="KW-0472">Membrane</keyword>
<sequence>MSGYWMGILTILSLNIIMAYAIFLPVATGQLNLGGAGFQALGAYTAAYISATYGLTAWVTIPAAMAVTGLVSYLIAFPLLRTKGVYLVLATFAFAEVVAGAILNSETLGGAMGMSVPEFVDYQVPVIAAVLVSLFVFYLMATRLGLAMRAAHDDDIVTDLMGVNVRGVRVCAFAIGGALAGLAGGLYSHSFSFVEIQGFNSALSIYVLLYVLLGGTQTAWGPLVGATFFTMLPEALRILLPDLKQWANTMFDLGASVTPPDESWRFVILGVLTVTMMIFRSEGLITRTMLERLRFRKTADDAQGREIAA</sequence>
<feature type="transmembrane region" description="Helical" evidence="6">
    <location>
        <begin position="167"/>
        <end position="187"/>
    </location>
</feature>
<evidence type="ECO:0000256" key="2">
    <source>
        <dbReference type="ARBA" id="ARBA00022475"/>
    </source>
</evidence>
<keyword evidence="4 6" id="KW-1133">Transmembrane helix</keyword>
<name>A0A1R3TXT0_9HYPH</name>
<feature type="transmembrane region" description="Helical" evidence="6">
    <location>
        <begin position="220"/>
        <end position="240"/>
    </location>
</feature>
<accession>A0A1R3TXT0</accession>
<evidence type="ECO:0000256" key="5">
    <source>
        <dbReference type="ARBA" id="ARBA00023136"/>
    </source>
</evidence>
<feature type="transmembrane region" description="Helical" evidence="6">
    <location>
        <begin position="263"/>
        <end position="279"/>
    </location>
</feature>
<dbReference type="STRING" id="1907666.DSM25559_2523"/>
<evidence type="ECO:0000256" key="1">
    <source>
        <dbReference type="ARBA" id="ARBA00004651"/>
    </source>
</evidence>
<evidence type="ECO:0000256" key="6">
    <source>
        <dbReference type="SAM" id="Phobius"/>
    </source>
</evidence>
<evidence type="ECO:0000256" key="4">
    <source>
        <dbReference type="ARBA" id="ARBA00022989"/>
    </source>
</evidence>
<dbReference type="RefSeq" id="WP_077120116.1">
    <property type="nucleotide sequence ID" value="NZ_FMUE01000005.1"/>
</dbReference>
<feature type="transmembrane region" description="Helical" evidence="6">
    <location>
        <begin position="123"/>
        <end position="146"/>
    </location>
</feature>